<dbReference type="InterPro" id="IPR039569">
    <property type="entry name" value="FAS1-like_DH_region"/>
</dbReference>
<dbReference type="EMBL" id="JANRHA010000004">
    <property type="protein sequence ID" value="MDG3014648.1"/>
    <property type="molecule type" value="Genomic_DNA"/>
</dbReference>
<feature type="domain" description="FAS1-like dehydratase" evidence="1">
    <location>
        <begin position="85"/>
        <end position="143"/>
    </location>
</feature>
<sequence>MTEPAATAEPPEAFRDVVDHWRPGPQVDEDLFGAWPTRALAAVLDAPAPADALPPLWHEVYLRAAHRPSDLGADGHPLRDDLVPDLANRRRMFGGGRVTVTAPLRLGETVRRTSTVESVTTRHGRSGWLLLVTERHRFTVDGELRVTDERDIVYRLPQDVSRRSTYTAPRPTADADLGEPVLTYHPDERMLFQFSALTYNAHRIHYDFPFTTAVEGHPHLLVHGPLLALGGLEAARRTLGHPAVAVDYRLVAPAYCGDPVTFHVTPVDADEVSVRAMQRGRCCLTMTASTAARRPTESEG</sequence>
<evidence type="ECO:0000313" key="2">
    <source>
        <dbReference type="EMBL" id="MDG3014648.1"/>
    </source>
</evidence>
<reference evidence="2" key="1">
    <citation type="submission" date="2022-08" db="EMBL/GenBank/DDBJ databases">
        <title>Genome analysis of Corynebacteriales strain.</title>
        <authorList>
            <person name="Lee S.D."/>
        </authorList>
    </citation>
    <scope>NUCLEOTIDE SEQUENCE</scope>
    <source>
        <strain evidence="2">D3-21</strain>
    </source>
</reference>
<dbReference type="SUPFAM" id="SSF54637">
    <property type="entry name" value="Thioesterase/thiol ester dehydrase-isomerase"/>
    <property type="match status" value="2"/>
</dbReference>
<dbReference type="AlphaFoldDB" id="A0A9X4RDI7"/>
<dbReference type="PANTHER" id="PTHR28152">
    <property type="entry name" value="HYDROXYACYL-THIOESTER DEHYDRATASE TYPE 2, MITOCHONDRIAL"/>
    <property type="match status" value="1"/>
</dbReference>
<dbReference type="PANTHER" id="PTHR28152:SF1">
    <property type="entry name" value="HYDROXYACYL-THIOESTER DEHYDRATASE TYPE 2, MITOCHONDRIAL"/>
    <property type="match status" value="1"/>
</dbReference>
<dbReference type="Proteomes" id="UP001152755">
    <property type="component" value="Unassembled WGS sequence"/>
</dbReference>
<dbReference type="GO" id="GO:0019171">
    <property type="term" value="F:(3R)-hydroxyacyl-[acyl-carrier-protein] dehydratase activity"/>
    <property type="evidence" value="ECO:0007669"/>
    <property type="project" value="TreeGrafter"/>
</dbReference>
<name>A0A9X4RDI7_9ACTN</name>
<protein>
    <recommendedName>
        <fullName evidence="1">FAS1-like dehydratase domain-containing protein</fullName>
    </recommendedName>
</protein>
<comment type="caution">
    <text evidence="2">The sequence shown here is derived from an EMBL/GenBank/DDBJ whole genome shotgun (WGS) entry which is preliminary data.</text>
</comment>
<evidence type="ECO:0000259" key="1">
    <source>
        <dbReference type="Pfam" id="PF13452"/>
    </source>
</evidence>
<proteinExistence type="predicted"/>
<dbReference type="Pfam" id="PF13452">
    <property type="entry name" value="FAS1_DH_region"/>
    <property type="match status" value="1"/>
</dbReference>
<gene>
    <name evidence="2" type="ORF">NVS88_08770</name>
</gene>
<organism evidence="2 3">
    <name type="scientific">Speluncibacter jeojiensis</name>
    <dbReference type="NCBI Taxonomy" id="2710754"/>
    <lineage>
        <taxon>Bacteria</taxon>
        <taxon>Bacillati</taxon>
        <taxon>Actinomycetota</taxon>
        <taxon>Actinomycetes</taxon>
        <taxon>Mycobacteriales</taxon>
        <taxon>Speluncibacteraceae</taxon>
        <taxon>Speluncibacter</taxon>
    </lineage>
</organism>
<evidence type="ECO:0000313" key="3">
    <source>
        <dbReference type="Proteomes" id="UP001152755"/>
    </source>
</evidence>
<dbReference type="InterPro" id="IPR029069">
    <property type="entry name" value="HotDog_dom_sf"/>
</dbReference>
<dbReference type="Gene3D" id="3.10.129.10">
    <property type="entry name" value="Hotdog Thioesterase"/>
    <property type="match status" value="2"/>
</dbReference>
<dbReference type="InterPro" id="IPR052741">
    <property type="entry name" value="Mitochondrial_HTD2"/>
</dbReference>
<accession>A0A9X4RDI7</accession>
<dbReference type="RefSeq" id="WP_332519682.1">
    <property type="nucleotide sequence ID" value="NZ_JANRHA010000004.1"/>
</dbReference>
<keyword evidence="3" id="KW-1185">Reference proteome</keyword>